<keyword evidence="4" id="KW-1185">Reference proteome</keyword>
<gene>
    <name evidence="3" type="ORF">BAE44_0007828</name>
</gene>
<reference evidence="3 4" key="1">
    <citation type="submission" date="2016-09" db="EMBL/GenBank/DDBJ databases">
        <title>The draft genome of Dichanthelium oligosanthes: A C3 panicoid grass species.</title>
        <authorList>
            <person name="Studer A.J."/>
            <person name="Schnable J.C."/>
            <person name="Brutnell T.P."/>
        </authorList>
    </citation>
    <scope>NUCLEOTIDE SEQUENCE [LARGE SCALE GENOMIC DNA]</scope>
    <source>
        <strain evidence="4">cv. Kellogg 1175</strain>
        <tissue evidence="3">Leaf</tissue>
    </source>
</reference>
<dbReference type="PANTHER" id="PTHR35992">
    <property type="entry name" value="CYTOMATRIX PROTEIN-LIKE PROTEIN"/>
    <property type="match status" value="1"/>
</dbReference>
<evidence type="ECO:0000313" key="3">
    <source>
        <dbReference type="EMBL" id="OEL31149.1"/>
    </source>
</evidence>
<sequence length="219" mass="24786">MLREEHALAEELSAERAHLAAELEFQRIGRREREEIFWARIQQSAFSMSLCYLLLISFPHVLKPELADSDTEDFRSYISTLTAENSELKAKLKEVESQAQLSENKCGSPAKFKKSEARFKTMEQEYLTAIKNKNIEAKQATQAAQKLQRDGKAVETDKSKEDLPEASQKSKKGINETKRKSKSEGPVSKEKSRTSQVTPDRIEVKTSRTRASETSQGSS</sequence>
<evidence type="ECO:0000313" key="4">
    <source>
        <dbReference type="Proteomes" id="UP000095767"/>
    </source>
</evidence>
<dbReference type="AlphaFoldDB" id="A0A1E5W191"/>
<evidence type="ECO:0000256" key="1">
    <source>
        <dbReference type="SAM" id="Coils"/>
    </source>
</evidence>
<dbReference type="EMBL" id="LWDX02024041">
    <property type="protein sequence ID" value="OEL31149.1"/>
    <property type="molecule type" value="Genomic_DNA"/>
</dbReference>
<dbReference type="PANTHER" id="PTHR35992:SF1">
    <property type="entry name" value="CYTOMATRIX PROTEIN-LIKE PROTEIN"/>
    <property type="match status" value="1"/>
</dbReference>
<dbReference type="STRING" id="888268.A0A1E5W191"/>
<protein>
    <submittedName>
        <fullName evidence="3">Uncharacterized protein</fullName>
    </submittedName>
</protein>
<feature type="region of interest" description="Disordered" evidence="2">
    <location>
        <begin position="141"/>
        <end position="219"/>
    </location>
</feature>
<feature type="coiled-coil region" evidence="1">
    <location>
        <begin position="78"/>
        <end position="105"/>
    </location>
</feature>
<comment type="caution">
    <text evidence="3">The sequence shown here is derived from an EMBL/GenBank/DDBJ whole genome shotgun (WGS) entry which is preliminary data.</text>
</comment>
<proteinExistence type="predicted"/>
<evidence type="ECO:0000256" key="2">
    <source>
        <dbReference type="SAM" id="MobiDB-lite"/>
    </source>
</evidence>
<accession>A0A1E5W191</accession>
<dbReference type="Proteomes" id="UP000095767">
    <property type="component" value="Unassembled WGS sequence"/>
</dbReference>
<keyword evidence="1" id="KW-0175">Coiled coil</keyword>
<dbReference type="OrthoDB" id="1921280at2759"/>
<name>A0A1E5W191_9POAL</name>
<organism evidence="3 4">
    <name type="scientific">Dichanthelium oligosanthes</name>
    <dbReference type="NCBI Taxonomy" id="888268"/>
    <lineage>
        <taxon>Eukaryota</taxon>
        <taxon>Viridiplantae</taxon>
        <taxon>Streptophyta</taxon>
        <taxon>Embryophyta</taxon>
        <taxon>Tracheophyta</taxon>
        <taxon>Spermatophyta</taxon>
        <taxon>Magnoliopsida</taxon>
        <taxon>Liliopsida</taxon>
        <taxon>Poales</taxon>
        <taxon>Poaceae</taxon>
        <taxon>PACMAD clade</taxon>
        <taxon>Panicoideae</taxon>
        <taxon>Panicodae</taxon>
        <taxon>Paniceae</taxon>
        <taxon>Dichantheliinae</taxon>
        <taxon>Dichanthelium</taxon>
    </lineage>
</organism>
<feature type="compositionally biased region" description="Basic and acidic residues" evidence="2">
    <location>
        <begin position="147"/>
        <end position="163"/>
    </location>
</feature>